<dbReference type="STRING" id="889453.SAMN03080601_01978"/>
<feature type="chain" id="PRO_5012097703" evidence="1">
    <location>
        <begin position="23"/>
        <end position="201"/>
    </location>
</feature>
<keyword evidence="1" id="KW-0732">Signal</keyword>
<proteinExistence type="predicted"/>
<evidence type="ECO:0000313" key="3">
    <source>
        <dbReference type="Proteomes" id="UP000191055"/>
    </source>
</evidence>
<dbReference type="AlphaFoldDB" id="A0A1T5GUV1"/>
<dbReference type="RefSeq" id="WP_157666457.1">
    <property type="nucleotide sequence ID" value="NZ_CP021904.1"/>
</dbReference>
<sequence length="201" mass="22441">MIRTILSSIIMMVISSSLLCQTVVRLTKPQQAEEPVAAFTLFDESLPAGIPSAIGTIGYEIFGGDLPYTYQWLKDETVIAEGEVAVIVPSMDHDYALRVSDRNNCTVIIPINISPTMPGEKSSSENDLNFWHELTRNHLRLSGDLSSDNPVEIRIYDINGRLMLEYFVYKETSIPVSLLPGVYLIYTRSGDLNKVQKAIVQ</sequence>
<dbReference type="EMBL" id="FUYV01000010">
    <property type="protein sequence ID" value="SKC12232.1"/>
    <property type="molecule type" value="Genomic_DNA"/>
</dbReference>
<dbReference type="InterPro" id="IPR026444">
    <property type="entry name" value="Secre_tail"/>
</dbReference>
<evidence type="ECO:0000256" key="1">
    <source>
        <dbReference type="SAM" id="SignalP"/>
    </source>
</evidence>
<evidence type="ECO:0000313" key="2">
    <source>
        <dbReference type="EMBL" id="SKC12232.1"/>
    </source>
</evidence>
<protein>
    <submittedName>
        <fullName evidence="2">Por secretion system C-terminal sorting domain-containing protein</fullName>
    </submittedName>
</protein>
<dbReference type="OrthoDB" id="1122386at2"/>
<name>A0A1T5GUV1_9BACT</name>
<organism evidence="2 3">
    <name type="scientific">Alkalitalea saponilacus</name>
    <dbReference type="NCBI Taxonomy" id="889453"/>
    <lineage>
        <taxon>Bacteria</taxon>
        <taxon>Pseudomonadati</taxon>
        <taxon>Bacteroidota</taxon>
        <taxon>Bacteroidia</taxon>
        <taxon>Marinilabiliales</taxon>
        <taxon>Marinilabiliaceae</taxon>
        <taxon>Alkalitalea</taxon>
    </lineage>
</organism>
<dbReference type="Proteomes" id="UP000191055">
    <property type="component" value="Unassembled WGS sequence"/>
</dbReference>
<gene>
    <name evidence="2" type="ORF">SAMN03080601_01978</name>
</gene>
<dbReference type="NCBIfam" id="TIGR04183">
    <property type="entry name" value="Por_Secre_tail"/>
    <property type="match status" value="1"/>
</dbReference>
<reference evidence="2 3" key="1">
    <citation type="submission" date="2017-02" db="EMBL/GenBank/DDBJ databases">
        <authorList>
            <person name="Peterson S.W."/>
        </authorList>
    </citation>
    <scope>NUCLEOTIDE SEQUENCE [LARGE SCALE GENOMIC DNA]</scope>
    <source>
        <strain evidence="2 3">DSM 24412</strain>
    </source>
</reference>
<feature type="signal peptide" evidence="1">
    <location>
        <begin position="1"/>
        <end position="22"/>
    </location>
</feature>
<keyword evidence="3" id="KW-1185">Reference proteome</keyword>
<accession>A0A1T5GUV1</accession>